<evidence type="ECO:0000256" key="3">
    <source>
        <dbReference type="ARBA" id="ARBA00023002"/>
    </source>
</evidence>
<reference evidence="6 7" key="1">
    <citation type="submission" date="2021-01" db="EMBL/GenBank/DDBJ databases">
        <title>Genome public.</title>
        <authorList>
            <person name="Liu C."/>
            <person name="Sun Q."/>
        </authorList>
    </citation>
    <scope>NUCLEOTIDE SEQUENCE [LARGE SCALE GENOMIC DNA]</scope>
    <source>
        <strain evidence="6 7">JC656</strain>
    </source>
</reference>
<dbReference type="EMBL" id="JAERRC010000010">
    <property type="protein sequence ID" value="MBL0704581.1"/>
    <property type="molecule type" value="Genomic_DNA"/>
</dbReference>
<evidence type="ECO:0000256" key="4">
    <source>
        <dbReference type="ARBA" id="ARBA00023004"/>
    </source>
</evidence>
<evidence type="ECO:0000256" key="5">
    <source>
        <dbReference type="ARBA" id="ARBA00023014"/>
    </source>
</evidence>
<evidence type="ECO:0000313" key="7">
    <source>
        <dbReference type="Proteomes" id="UP000639051"/>
    </source>
</evidence>
<evidence type="ECO:0000256" key="1">
    <source>
        <dbReference type="ARBA" id="ARBA00022485"/>
    </source>
</evidence>
<keyword evidence="2" id="KW-0479">Metal-binding</keyword>
<dbReference type="Gene3D" id="3.50.50.60">
    <property type="entry name" value="FAD/NAD(P)-binding domain"/>
    <property type="match status" value="1"/>
</dbReference>
<dbReference type="Pfam" id="PF12831">
    <property type="entry name" value="FAD_oxidored"/>
    <property type="match status" value="1"/>
</dbReference>
<evidence type="ECO:0000256" key="2">
    <source>
        <dbReference type="ARBA" id="ARBA00022723"/>
    </source>
</evidence>
<dbReference type="Proteomes" id="UP000639051">
    <property type="component" value="Unassembled WGS sequence"/>
</dbReference>
<proteinExistence type="predicted"/>
<comment type="caution">
    <text evidence="6">The sequence shown here is derived from an EMBL/GenBank/DDBJ whole genome shotgun (WGS) entry which is preliminary data.</text>
</comment>
<keyword evidence="7" id="KW-1185">Reference proteome</keyword>
<sequence>MKGMIHDPKVLSVDVAVIGGGAAGVAAALGAAQAGARVCLVEQYGFLGGAATVSSVLTHCGFFDQTKEQVVAGVGQQFLDGLQKRDLYRTETFRASGNTVVLLDLETTKTVFDDLVSGAGVVLLLHSHLVAAVRDGDRIAQIDISHRGGHLRVEAAAFIDCSGDGALIAASGAEALVSPVGERQASTLVMRAGGVREDADLSAESMAAAVRRYESLTGTALTRDHGVAVRMPVSGEIMLLLADQHRDVFDVQELSAAEVAGRRLCWHYLEAFRLFLPGWEAAFLAATGPQLGIREGRRLHGRETVRAQDVAEGRKRPAEGIARCGWPMEDHSVPGVTAYTAVKDKGWYHIPYGSLCSSTIENLWAAGRLVSADQRAFASLRVMGTAFATGHAAGVAGAVYAHAGRHDLGAIRTLLTQQGALI</sequence>
<organism evidence="6 7">
    <name type="scientific">Sinomonas cellulolyticus</name>
    <dbReference type="NCBI Taxonomy" id="2801916"/>
    <lineage>
        <taxon>Bacteria</taxon>
        <taxon>Bacillati</taxon>
        <taxon>Actinomycetota</taxon>
        <taxon>Actinomycetes</taxon>
        <taxon>Micrococcales</taxon>
        <taxon>Micrococcaceae</taxon>
        <taxon>Sinomonas</taxon>
    </lineage>
</organism>
<keyword evidence="3" id="KW-0560">Oxidoreductase</keyword>
<dbReference type="PANTHER" id="PTHR43498">
    <property type="entry name" value="FERREDOXIN:COB-COM HETERODISULFIDE REDUCTASE SUBUNIT A"/>
    <property type="match status" value="1"/>
</dbReference>
<dbReference type="PRINTS" id="PR00368">
    <property type="entry name" value="FADPNR"/>
</dbReference>
<gene>
    <name evidence="6" type="ORF">JJE72_03555</name>
</gene>
<dbReference type="PANTHER" id="PTHR43498:SF1">
    <property type="entry name" value="COB--COM HETERODISULFIDE REDUCTASE IRON-SULFUR SUBUNIT A"/>
    <property type="match status" value="1"/>
</dbReference>
<protein>
    <submittedName>
        <fullName evidence="6">FAD-dependent oxidoreductase</fullName>
    </submittedName>
</protein>
<keyword evidence="4" id="KW-0408">Iron</keyword>
<keyword evidence="5" id="KW-0411">Iron-sulfur</keyword>
<keyword evidence="1" id="KW-0004">4Fe-4S</keyword>
<dbReference type="SUPFAM" id="SSF51905">
    <property type="entry name" value="FAD/NAD(P)-binding domain"/>
    <property type="match status" value="1"/>
</dbReference>
<dbReference type="PRINTS" id="PR00411">
    <property type="entry name" value="PNDRDTASEI"/>
</dbReference>
<dbReference type="InterPro" id="IPR039650">
    <property type="entry name" value="HdrA-like"/>
</dbReference>
<name>A0ABS1JYW5_9MICC</name>
<dbReference type="InterPro" id="IPR036188">
    <property type="entry name" value="FAD/NAD-bd_sf"/>
</dbReference>
<evidence type="ECO:0000313" key="6">
    <source>
        <dbReference type="EMBL" id="MBL0704581.1"/>
    </source>
</evidence>
<accession>A0ABS1JYW5</accession>